<dbReference type="EMBL" id="SODO01000019">
    <property type="protein sequence ID" value="TDW55297.1"/>
    <property type="molecule type" value="Genomic_DNA"/>
</dbReference>
<evidence type="ECO:0000313" key="1">
    <source>
        <dbReference type="EMBL" id="TDW55297.1"/>
    </source>
</evidence>
<proteinExistence type="predicted"/>
<dbReference type="RefSeq" id="WP_134114018.1">
    <property type="nucleotide sequence ID" value="NZ_NQJF01000018.1"/>
</dbReference>
<evidence type="ECO:0000313" key="2">
    <source>
        <dbReference type="Proteomes" id="UP000295058"/>
    </source>
</evidence>
<protein>
    <submittedName>
        <fullName evidence="1">Uncharacterized protein</fullName>
    </submittedName>
</protein>
<keyword evidence="2" id="KW-1185">Reference proteome</keyword>
<sequence length="96" mass="10364">MFTDTSNSEARCPLPAMQLPGLGVTIPPGASTAAYLDSRQLSATLLGGYRLVDDDRITFDMLAGARFWHISNRVSVHASHPLISHTRETIKKALAG</sequence>
<accession>A0ABY2EUL5</accession>
<organism evidence="1 2">
    <name type="scientific">Oceanimonas baumannii</name>
    <dbReference type="NCBI Taxonomy" id="129578"/>
    <lineage>
        <taxon>Bacteria</taxon>
        <taxon>Pseudomonadati</taxon>
        <taxon>Pseudomonadota</taxon>
        <taxon>Gammaproteobacteria</taxon>
        <taxon>Aeromonadales</taxon>
        <taxon>Aeromonadaceae</taxon>
        <taxon>Oceanimonas</taxon>
    </lineage>
</organism>
<dbReference type="Proteomes" id="UP000295058">
    <property type="component" value="Unassembled WGS sequence"/>
</dbReference>
<name>A0ABY2EUL5_9GAMM</name>
<reference evidence="1 2" key="1">
    <citation type="submission" date="2019-03" db="EMBL/GenBank/DDBJ databases">
        <title>Genomic Encyclopedia of Archaeal and Bacterial Type Strains, Phase II (KMG-II): from individual species to whole genera.</title>
        <authorList>
            <person name="Goeker M."/>
        </authorList>
    </citation>
    <scope>NUCLEOTIDE SEQUENCE [LARGE SCALE GENOMIC DNA]</scope>
    <source>
        <strain evidence="1 2">DSM 15594</strain>
    </source>
</reference>
<gene>
    <name evidence="1" type="ORF">LY04_03403</name>
</gene>
<comment type="caution">
    <text evidence="1">The sequence shown here is derived from an EMBL/GenBank/DDBJ whole genome shotgun (WGS) entry which is preliminary data.</text>
</comment>